<proteinExistence type="predicted"/>
<organism evidence="4 5">
    <name type="scientific">Pseudomonas lutea</name>
    <dbReference type="NCBI Taxonomy" id="243924"/>
    <lineage>
        <taxon>Bacteria</taxon>
        <taxon>Pseudomonadati</taxon>
        <taxon>Pseudomonadota</taxon>
        <taxon>Gammaproteobacteria</taxon>
        <taxon>Pseudomonadales</taxon>
        <taxon>Pseudomonadaceae</taxon>
        <taxon>Pseudomonas</taxon>
    </lineage>
</organism>
<name>A0ABR9A628_9PSED</name>
<feature type="transmembrane region" description="Helical" evidence="1">
    <location>
        <begin position="292"/>
        <end position="309"/>
    </location>
</feature>
<feature type="transmembrane region" description="Helical" evidence="1">
    <location>
        <begin position="233"/>
        <end position="255"/>
    </location>
</feature>
<keyword evidence="1" id="KW-0812">Transmembrane</keyword>
<feature type="transmembrane region" description="Helical" evidence="1">
    <location>
        <begin position="198"/>
        <end position="221"/>
    </location>
</feature>
<sequence length="653" mass="72230">MNSTTAPSPRVLAYRPEIDGLRTVAVLPVILFHAGFMFFSGGFVGVDIFFVISGYLITSILAAEIAQGHFSILKFYERRARRILPALFFVIIATLPFALLWMLDSDIQNLGRSIMSVAVFASNLFFWRNTDYFDPAAGEQPLLHTWSLAVEEQYYIFFPLFLLLAWRLKKPGLTLFILVITCVSLALAEWGATYHPAVNFYLLPTRAWELLAGSLTAMVLFRQPGTPAAPDGFSLVKAALAITGAGLVLYSVFGFDETTPFPSLYTVVPVLGTCLIILFASPHCVTGKVLSLKPMVWIGLLSYSAYLWHQPLFALYRLSPLQFSNNDQIIFPLLIVVVFLLAWFSWKYIEAPFRYKNRISQKGVFRWAVASIVLLLGIGGTLNAVYKPVADLMAVQVQDCEGYDAGGSELACKKIGTGSRLVVLFGDSHVLPLVDAFSEDPAMTYMFVSIPGCPPLVGLERYDGIGNSSNCDKPGQLAHYAQQIASLQPEKIILVGRWTLYMHGWQKKNVLQKKHHLLQLETGETGLTPQQVVARGVDATVEFFGRTAPQSTLFILEQVPDIQMFGHVKAVVSALGDSVPRTAIDAWDEGEMSMLADEANGGALRVIRTKQYFCNAASCEIGKDKRFYYLDDNHLSASGAKLLSEPLKMAINP</sequence>
<dbReference type="EMBL" id="JACYNP010000004">
    <property type="protein sequence ID" value="MBD8121529.1"/>
    <property type="molecule type" value="Genomic_DNA"/>
</dbReference>
<gene>
    <name evidence="4" type="ORF">IFT62_09915</name>
</gene>
<feature type="transmembrane region" description="Helical" evidence="1">
    <location>
        <begin position="146"/>
        <end position="166"/>
    </location>
</feature>
<feature type="transmembrane region" description="Helical" evidence="1">
    <location>
        <begin position="329"/>
        <end position="346"/>
    </location>
</feature>
<feature type="transmembrane region" description="Helical" evidence="1">
    <location>
        <begin position="367"/>
        <end position="386"/>
    </location>
</feature>
<accession>A0ABR9A628</accession>
<feature type="transmembrane region" description="Helical" evidence="1">
    <location>
        <begin position="20"/>
        <end position="39"/>
    </location>
</feature>
<feature type="domain" description="SGNH" evidence="3">
    <location>
        <begin position="411"/>
        <end position="645"/>
    </location>
</feature>
<keyword evidence="4" id="KW-0808">Transferase</keyword>
<dbReference type="InterPro" id="IPR002656">
    <property type="entry name" value="Acyl_transf_3_dom"/>
</dbReference>
<evidence type="ECO:0000259" key="3">
    <source>
        <dbReference type="Pfam" id="PF19040"/>
    </source>
</evidence>
<dbReference type="Pfam" id="PF01757">
    <property type="entry name" value="Acyl_transf_3"/>
    <property type="match status" value="1"/>
</dbReference>
<feature type="transmembrane region" description="Helical" evidence="1">
    <location>
        <begin position="173"/>
        <end position="192"/>
    </location>
</feature>
<protein>
    <submittedName>
        <fullName evidence="4">Acyltransferase</fullName>
    </submittedName>
</protein>
<evidence type="ECO:0000313" key="4">
    <source>
        <dbReference type="EMBL" id="MBD8121529.1"/>
    </source>
</evidence>
<keyword evidence="1" id="KW-1133">Transmembrane helix</keyword>
<keyword evidence="4" id="KW-0012">Acyltransferase</keyword>
<dbReference type="InterPro" id="IPR050879">
    <property type="entry name" value="Acyltransferase_3"/>
</dbReference>
<feature type="transmembrane region" description="Helical" evidence="1">
    <location>
        <begin position="261"/>
        <end position="280"/>
    </location>
</feature>
<evidence type="ECO:0000313" key="5">
    <source>
        <dbReference type="Proteomes" id="UP000625247"/>
    </source>
</evidence>
<dbReference type="RefSeq" id="WP_191944056.1">
    <property type="nucleotide sequence ID" value="NZ_JACYNP010000004.1"/>
</dbReference>
<dbReference type="PANTHER" id="PTHR23028:SF53">
    <property type="entry name" value="ACYL_TRANSF_3 DOMAIN-CONTAINING PROTEIN"/>
    <property type="match status" value="1"/>
</dbReference>
<feature type="transmembrane region" description="Helical" evidence="1">
    <location>
        <begin position="46"/>
        <end position="63"/>
    </location>
</feature>
<feature type="domain" description="Acyltransferase 3" evidence="2">
    <location>
        <begin position="16"/>
        <end position="344"/>
    </location>
</feature>
<evidence type="ECO:0000259" key="2">
    <source>
        <dbReference type="Pfam" id="PF01757"/>
    </source>
</evidence>
<comment type="caution">
    <text evidence="4">The sequence shown here is derived from an EMBL/GenBank/DDBJ whole genome shotgun (WGS) entry which is preliminary data.</text>
</comment>
<feature type="transmembrane region" description="Helical" evidence="1">
    <location>
        <begin position="83"/>
        <end position="103"/>
    </location>
</feature>
<keyword evidence="5" id="KW-1185">Reference proteome</keyword>
<evidence type="ECO:0000256" key="1">
    <source>
        <dbReference type="SAM" id="Phobius"/>
    </source>
</evidence>
<dbReference type="Pfam" id="PF19040">
    <property type="entry name" value="SGNH"/>
    <property type="match status" value="1"/>
</dbReference>
<reference evidence="4 5" key="1">
    <citation type="journal article" date="2020" name="FEMS Microbiol. Ecol.">
        <title>Temporal dynamics of bacterial communities during seed development and maturation.</title>
        <authorList>
            <person name="Chesneau G."/>
            <person name="Torres-Cortes G."/>
            <person name="Briand M."/>
            <person name="Darrasse A."/>
            <person name="Preveaux A."/>
            <person name="Marais C."/>
            <person name="Jacques M.A."/>
            <person name="Shade A."/>
            <person name="Barret M."/>
        </authorList>
    </citation>
    <scope>NUCLEOTIDE SEQUENCE [LARGE SCALE GENOMIC DNA]</scope>
    <source>
        <strain evidence="4 5">CFBP13723</strain>
    </source>
</reference>
<keyword evidence="1" id="KW-0472">Membrane</keyword>
<dbReference type="GO" id="GO:0016746">
    <property type="term" value="F:acyltransferase activity"/>
    <property type="evidence" value="ECO:0007669"/>
    <property type="project" value="UniProtKB-KW"/>
</dbReference>
<dbReference type="InterPro" id="IPR043968">
    <property type="entry name" value="SGNH"/>
</dbReference>
<dbReference type="Proteomes" id="UP000625247">
    <property type="component" value="Unassembled WGS sequence"/>
</dbReference>
<dbReference type="PANTHER" id="PTHR23028">
    <property type="entry name" value="ACETYLTRANSFERASE"/>
    <property type="match status" value="1"/>
</dbReference>